<dbReference type="NCBIfam" id="TIGR00500">
    <property type="entry name" value="met_pdase_I"/>
    <property type="match status" value="1"/>
</dbReference>
<evidence type="ECO:0000256" key="5">
    <source>
        <dbReference type="ARBA" id="ARBA00022801"/>
    </source>
</evidence>
<accession>A0A3D4V7B1</accession>
<evidence type="ECO:0000256" key="2">
    <source>
        <dbReference type="ARBA" id="ARBA00022438"/>
    </source>
</evidence>
<evidence type="ECO:0000256" key="1">
    <source>
        <dbReference type="ARBA" id="ARBA00002521"/>
    </source>
</evidence>
<dbReference type="GO" id="GO:0004239">
    <property type="term" value="F:initiator methionyl aminopeptidase activity"/>
    <property type="evidence" value="ECO:0007669"/>
    <property type="project" value="UniProtKB-UniRule"/>
</dbReference>
<dbReference type="AlphaFoldDB" id="A0A3D4V7B1"/>
<dbReference type="Proteomes" id="UP000264071">
    <property type="component" value="Unassembled WGS sequence"/>
</dbReference>
<dbReference type="Gene3D" id="3.90.230.10">
    <property type="entry name" value="Creatinase/methionine aminopeptidase superfamily"/>
    <property type="match status" value="1"/>
</dbReference>
<protein>
    <recommendedName>
        <fullName evidence="6 7">Methionine aminopeptidase</fullName>
        <shortName evidence="6">MAP</shortName>
        <shortName evidence="6">MetAP</shortName>
        <ecNumber evidence="6 7">3.4.11.18</ecNumber>
    </recommendedName>
    <alternativeName>
        <fullName evidence="6">Peptidase M</fullName>
    </alternativeName>
</protein>
<evidence type="ECO:0000313" key="10">
    <source>
        <dbReference type="Proteomes" id="UP000264071"/>
    </source>
</evidence>
<dbReference type="GO" id="GO:0070006">
    <property type="term" value="F:metalloaminopeptidase activity"/>
    <property type="evidence" value="ECO:0007669"/>
    <property type="project" value="UniProtKB-UniRule"/>
</dbReference>
<comment type="subunit">
    <text evidence="6">Monomer.</text>
</comment>
<evidence type="ECO:0000256" key="3">
    <source>
        <dbReference type="ARBA" id="ARBA00022670"/>
    </source>
</evidence>
<evidence type="ECO:0000256" key="4">
    <source>
        <dbReference type="ARBA" id="ARBA00022723"/>
    </source>
</evidence>
<sequence>MVLGSSAPATLLKSPREIEIMARGGVILHATLMHLKDQVRAGISTLELDQMCEAFIRSHAGAEPAFKGLYGFPGSACISINEEVVHGIPSRKRVLRDGDIVTLDVGVKLDGMYTDSAITVPVGEIDEETQRLLDVTRASLDAGIAAAVADNHVGDIGAAVQAVVEAAGFGVVRELVGHGVGFSPHEELQIPNYGKPKRGKKLSVGLTIAIEPMVNVGTAKIRTLSDKWTVVTADGKRSAHFEHTVAITEDGPRIITLP</sequence>
<feature type="binding site" evidence="6">
    <location>
        <position position="211"/>
    </location>
    <ligand>
        <name>a divalent metal cation</name>
        <dbReference type="ChEBI" id="CHEBI:60240"/>
        <label>2</label>
        <note>catalytic</note>
    </ligand>
</feature>
<feature type="binding site" evidence="6">
    <location>
        <position position="115"/>
    </location>
    <ligand>
        <name>a divalent metal cation</name>
        <dbReference type="ChEBI" id="CHEBI:60240"/>
        <label>1</label>
    </ligand>
</feature>
<evidence type="ECO:0000256" key="7">
    <source>
        <dbReference type="RuleBase" id="RU003653"/>
    </source>
</evidence>
<keyword evidence="2 6" id="KW-0031">Aminopeptidase</keyword>
<dbReference type="OMA" id="FYGDHAY"/>
<keyword evidence="4 6" id="KW-0479">Metal-binding</keyword>
<dbReference type="GO" id="GO:0006508">
    <property type="term" value="P:proteolysis"/>
    <property type="evidence" value="ECO:0007669"/>
    <property type="project" value="UniProtKB-KW"/>
</dbReference>
<dbReference type="InterPro" id="IPR002467">
    <property type="entry name" value="Pept_M24A_MAP1"/>
</dbReference>
<comment type="function">
    <text evidence="1 6">Removes the N-terminal methionine from nascent proteins. The N-terminal methionine is often cleaved when the second residue in the primary sequence is small and uncharged (Met-Ala-, Cys, Gly, Pro, Ser, Thr, or Val). Requires deformylation of the N(alpha)-formylated initiator methionine before it can be hydrolyzed.</text>
</comment>
<comment type="catalytic activity">
    <reaction evidence="6 7">
        <text>Release of N-terminal amino acids, preferentially methionine, from peptides and arylamides.</text>
        <dbReference type="EC" id="3.4.11.18"/>
    </reaction>
</comment>
<gene>
    <name evidence="6 9" type="primary">map</name>
    <name evidence="9" type="ORF">DGD08_05815</name>
</gene>
<feature type="binding site" evidence="6">
    <location>
        <position position="242"/>
    </location>
    <ligand>
        <name>a divalent metal cation</name>
        <dbReference type="ChEBI" id="CHEBI:60240"/>
        <label>2</label>
        <note>catalytic</note>
    </ligand>
</feature>
<name>A0A3D4V7B1_9BACT</name>
<dbReference type="InterPro" id="IPR001714">
    <property type="entry name" value="Pept_M24_MAP"/>
</dbReference>
<feature type="binding site" evidence="6">
    <location>
        <position position="115"/>
    </location>
    <ligand>
        <name>a divalent metal cation</name>
        <dbReference type="ChEBI" id="CHEBI:60240"/>
        <label>2</label>
        <note>catalytic</note>
    </ligand>
</feature>
<dbReference type="Pfam" id="PF00557">
    <property type="entry name" value="Peptidase_M24"/>
    <property type="match status" value="1"/>
</dbReference>
<dbReference type="GO" id="GO:0046872">
    <property type="term" value="F:metal ion binding"/>
    <property type="evidence" value="ECO:0007669"/>
    <property type="project" value="UniProtKB-UniRule"/>
</dbReference>
<feature type="binding site" evidence="6">
    <location>
        <position position="185"/>
    </location>
    <ligand>
        <name>substrate</name>
    </ligand>
</feature>
<evidence type="ECO:0000259" key="8">
    <source>
        <dbReference type="Pfam" id="PF00557"/>
    </source>
</evidence>
<reference evidence="9 10" key="1">
    <citation type="journal article" date="2018" name="Nat. Biotechnol.">
        <title>A standardized bacterial taxonomy based on genome phylogeny substantially revises the tree of life.</title>
        <authorList>
            <person name="Parks D.H."/>
            <person name="Chuvochina M."/>
            <person name="Waite D.W."/>
            <person name="Rinke C."/>
            <person name="Skarshewski A."/>
            <person name="Chaumeil P.A."/>
            <person name="Hugenholtz P."/>
        </authorList>
    </citation>
    <scope>NUCLEOTIDE SEQUENCE [LARGE SCALE GENOMIC DNA]</scope>
    <source>
        <strain evidence="9">UBA8844</strain>
    </source>
</reference>
<dbReference type="InterPro" id="IPR036005">
    <property type="entry name" value="Creatinase/aminopeptidase-like"/>
</dbReference>
<comment type="caution">
    <text evidence="9">The sequence shown here is derived from an EMBL/GenBank/DDBJ whole genome shotgun (WGS) entry which is preliminary data.</text>
</comment>
<feature type="binding site" evidence="6">
    <location>
        <position position="104"/>
    </location>
    <ligand>
        <name>a divalent metal cation</name>
        <dbReference type="ChEBI" id="CHEBI:60240"/>
        <label>1</label>
    </ligand>
</feature>
<proteinExistence type="inferred from homology"/>
<dbReference type="EC" id="3.4.11.18" evidence="6 7"/>
<comment type="similarity">
    <text evidence="6">Belongs to the peptidase M24A family. Methionine aminopeptidase type 1 subfamily.</text>
</comment>
<dbReference type="PANTHER" id="PTHR43330:SF27">
    <property type="entry name" value="METHIONINE AMINOPEPTIDASE"/>
    <property type="match status" value="1"/>
</dbReference>
<dbReference type="PANTHER" id="PTHR43330">
    <property type="entry name" value="METHIONINE AMINOPEPTIDASE"/>
    <property type="match status" value="1"/>
</dbReference>
<evidence type="ECO:0000313" key="9">
    <source>
        <dbReference type="EMBL" id="HCT56714.1"/>
    </source>
</evidence>
<dbReference type="EMBL" id="DPIY01000006">
    <property type="protein sequence ID" value="HCT56714.1"/>
    <property type="molecule type" value="Genomic_DNA"/>
</dbReference>
<keyword evidence="5 6" id="KW-0378">Hydrolase</keyword>
<comment type="cofactor">
    <cofactor evidence="6">
        <name>Co(2+)</name>
        <dbReference type="ChEBI" id="CHEBI:48828"/>
    </cofactor>
    <cofactor evidence="6">
        <name>Zn(2+)</name>
        <dbReference type="ChEBI" id="CHEBI:29105"/>
    </cofactor>
    <cofactor evidence="6">
        <name>Mn(2+)</name>
        <dbReference type="ChEBI" id="CHEBI:29035"/>
    </cofactor>
    <cofactor evidence="6">
        <name>Fe(2+)</name>
        <dbReference type="ChEBI" id="CHEBI:29033"/>
    </cofactor>
    <text evidence="6">Binds 2 divalent metal cations per subunit. Has a high-affinity and a low affinity metal-binding site. The true nature of the physiological cofactor is under debate. The enzyme is active with cobalt, zinc, manganese or divalent iron ions. Most likely, methionine aminopeptidases function as mononuclear Fe(2+)-metalloproteases under physiological conditions, and the catalytically relevant metal-binding site has been assigned to the histidine-containing high-affinity site.</text>
</comment>
<dbReference type="HAMAP" id="MF_01974">
    <property type="entry name" value="MetAP_1"/>
    <property type="match status" value="1"/>
</dbReference>
<feature type="binding site" evidence="6">
    <location>
        <position position="178"/>
    </location>
    <ligand>
        <name>a divalent metal cation</name>
        <dbReference type="ChEBI" id="CHEBI:60240"/>
        <label>2</label>
        <note>catalytic</note>
    </ligand>
</feature>
<dbReference type="GO" id="GO:0005829">
    <property type="term" value="C:cytosol"/>
    <property type="evidence" value="ECO:0007669"/>
    <property type="project" value="TreeGrafter"/>
</dbReference>
<feature type="domain" description="Peptidase M24" evidence="8">
    <location>
        <begin position="20"/>
        <end position="249"/>
    </location>
</feature>
<keyword evidence="3 6" id="KW-0645">Protease</keyword>
<evidence type="ECO:0000256" key="6">
    <source>
        <dbReference type="HAMAP-Rule" id="MF_01974"/>
    </source>
</evidence>
<dbReference type="InterPro" id="IPR000994">
    <property type="entry name" value="Pept_M24"/>
</dbReference>
<feature type="binding site" evidence="6">
    <location>
        <position position="242"/>
    </location>
    <ligand>
        <name>a divalent metal cation</name>
        <dbReference type="ChEBI" id="CHEBI:60240"/>
        <label>1</label>
    </ligand>
</feature>
<organism evidence="9 10">
    <name type="scientific">Gemmatimonas aurantiaca</name>
    <dbReference type="NCBI Taxonomy" id="173480"/>
    <lineage>
        <taxon>Bacteria</taxon>
        <taxon>Pseudomonadati</taxon>
        <taxon>Gemmatimonadota</taxon>
        <taxon>Gemmatimonadia</taxon>
        <taxon>Gemmatimonadales</taxon>
        <taxon>Gemmatimonadaceae</taxon>
        <taxon>Gemmatimonas</taxon>
    </lineage>
</organism>
<dbReference type="CDD" id="cd01086">
    <property type="entry name" value="MetAP1"/>
    <property type="match status" value="1"/>
</dbReference>
<dbReference type="PRINTS" id="PR00599">
    <property type="entry name" value="MAPEPTIDASE"/>
</dbReference>
<feature type="binding site" evidence="6">
    <location>
        <position position="86"/>
    </location>
    <ligand>
        <name>substrate</name>
    </ligand>
</feature>
<dbReference type="SUPFAM" id="SSF55920">
    <property type="entry name" value="Creatinase/aminopeptidase"/>
    <property type="match status" value="1"/>
</dbReference>